<keyword evidence="3" id="KW-1185">Reference proteome</keyword>
<evidence type="ECO:0000256" key="1">
    <source>
        <dbReference type="SAM" id="MobiDB-lite"/>
    </source>
</evidence>
<proteinExistence type="predicted"/>
<gene>
    <name evidence="2" type="ORF">EYF80_013606</name>
</gene>
<reference evidence="2 3" key="1">
    <citation type="submission" date="2019-03" db="EMBL/GenBank/DDBJ databases">
        <title>First draft genome of Liparis tanakae, snailfish: a comprehensive survey of snailfish specific genes.</title>
        <authorList>
            <person name="Kim W."/>
            <person name="Song I."/>
            <person name="Jeong J.-H."/>
            <person name="Kim D."/>
            <person name="Kim S."/>
            <person name="Ryu S."/>
            <person name="Song J.Y."/>
            <person name="Lee S.K."/>
        </authorList>
    </citation>
    <scope>NUCLEOTIDE SEQUENCE [LARGE SCALE GENOMIC DNA]</scope>
    <source>
        <tissue evidence="2">Muscle</tissue>
    </source>
</reference>
<accession>A0A4Z2IER1</accession>
<evidence type="ECO:0000313" key="3">
    <source>
        <dbReference type="Proteomes" id="UP000314294"/>
    </source>
</evidence>
<feature type="region of interest" description="Disordered" evidence="1">
    <location>
        <begin position="106"/>
        <end position="133"/>
    </location>
</feature>
<comment type="caution">
    <text evidence="2">The sequence shown here is derived from an EMBL/GenBank/DDBJ whole genome shotgun (WGS) entry which is preliminary data.</text>
</comment>
<dbReference type="Proteomes" id="UP000314294">
    <property type="component" value="Unassembled WGS sequence"/>
</dbReference>
<evidence type="ECO:0000313" key="2">
    <source>
        <dbReference type="EMBL" id="TNN76075.1"/>
    </source>
</evidence>
<organism evidence="2 3">
    <name type="scientific">Liparis tanakae</name>
    <name type="common">Tanaka's snailfish</name>
    <dbReference type="NCBI Taxonomy" id="230148"/>
    <lineage>
        <taxon>Eukaryota</taxon>
        <taxon>Metazoa</taxon>
        <taxon>Chordata</taxon>
        <taxon>Craniata</taxon>
        <taxon>Vertebrata</taxon>
        <taxon>Euteleostomi</taxon>
        <taxon>Actinopterygii</taxon>
        <taxon>Neopterygii</taxon>
        <taxon>Teleostei</taxon>
        <taxon>Neoteleostei</taxon>
        <taxon>Acanthomorphata</taxon>
        <taxon>Eupercaria</taxon>
        <taxon>Perciformes</taxon>
        <taxon>Cottioidei</taxon>
        <taxon>Cottales</taxon>
        <taxon>Liparidae</taxon>
        <taxon>Liparis</taxon>
    </lineage>
</organism>
<feature type="compositionally biased region" description="Basic and acidic residues" evidence="1">
    <location>
        <begin position="109"/>
        <end position="122"/>
    </location>
</feature>
<name>A0A4Z2IER1_9TELE</name>
<feature type="region of interest" description="Disordered" evidence="1">
    <location>
        <begin position="28"/>
        <end position="56"/>
    </location>
</feature>
<sequence length="133" mass="14695">MERKLDERAEVKPLGCYWTASQPRWRNSTPVVESKDGCGSRKRTTGHGPLYSRGPFSNAAGLGVRFHRKKDSRDATDEEQLRLGGGRAEKVVVGVVVGGGGILWRKRQDKAGPDGSKRRVGEQVRFSMKPGFL</sequence>
<dbReference type="AlphaFoldDB" id="A0A4Z2IER1"/>
<protein>
    <submittedName>
        <fullName evidence="2">Uncharacterized protein</fullName>
    </submittedName>
</protein>
<dbReference type="EMBL" id="SRLO01000096">
    <property type="protein sequence ID" value="TNN76075.1"/>
    <property type="molecule type" value="Genomic_DNA"/>
</dbReference>